<name>A0AAU9JKP2_9CILI</name>
<dbReference type="AlphaFoldDB" id="A0AAU9JKP2"/>
<proteinExistence type="predicted"/>
<keyword evidence="3" id="KW-1185">Reference proteome</keyword>
<organism evidence="2 3">
    <name type="scientific">Blepharisma stoltei</name>
    <dbReference type="NCBI Taxonomy" id="1481888"/>
    <lineage>
        <taxon>Eukaryota</taxon>
        <taxon>Sar</taxon>
        <taxon>Alveolata</taxon>
        <taxon>Ciliophora</taxon>
        <taxon>Postciliodesmatophora</taxon>
        <taxon>Heterotrichea</taxon>
        <taxon>Heterotrichida</taxon>
        <taxon>Blepharismidae</taxon>
        <taxon>Blepharisma</taxon>
    </lineage>
</organism>
<gene>
    <name evidence="2" type="ORF">BSTOLATCC_MIC37830</name>
</gene>
<feature type="coiled-coil region" evidence="1">
    <location>
        <begin position="88"/>
        <end position="117"/>
    </location>
</feature>
<evidence type="ECO:0000313" key="3">
    <source>
        <dbReference type="Proteomes" id="UP001162131"/>
    </source>
</evidence>
<comment type="caution">
    <text evidence="2">The sequence shown here is derived from an EMBL/GenBank/DDBJ whole genome shotgun (WGS) entry which is preliminary data.</text>
</comment>
<sequence>MNHSKFKPSRLNYQERLQRGGVKYFDNHKNLNSPEFALAVDITATTSLTPEETTFKPLERHNHGMMNETKSSIKTRRNKGILVVNDDLQKLKEKLRMKDIELDLLKQEEKRSQYSQEPLIRNERNSNEIDRTFDNGIGGNHKKPFDADRSFDYLLNSKKSPELDRSFENKSYDRRARDNRSLSPVPTNIIGYNTPSYKNPVDLLSLAWHPAFKQPLYTKNNPKVHNLNPITGFIAESHSRESPTVRRGMAEYGNSIIGNGSPMKNQYV</sequence>
<protein>
    <submittedName>
        <fullName evidence="2">Uncharacterized protein</fullName>
    </submittedName>
</protein>
<keyword evidence="1" id="KW-0175">Coiled coil</keyword>
<accession>A0AAU9JKP2</accession>
<dbReference type="EMBL" id="CAJZBQ010000037">
    <property type="protein sequence ID" value="CAG9325084.1"/>
    <property type="molecule type" value="Genomic_DNA"/>
</dbReference>
<evidence type="ECO:0000256" key="1">
    <source>
        <dbReference type="SAM" id="Coils"/>
    </source>
</evidence>
<evidence type="ECO:0000313" key="2">
    <source>
        <dbReference type="EMBL" id="CAG9325084.1"/>
    </source>
</evidence>
<dbReference type="Proteomes" id="UP001162131">
    <property type="component" value="Unassembled WGS sequence"/>
</dbReference>
<reference evidence="2" key="1">
    <citation type="submission" date="2021-09" db="EMBL/GenBank/DDBJ databases">
        <authorList>
            <consortium name="AG Swart"/>
            <person name="Singh M."/>
            <person name="Singh A."/>
            <person name="Seah K."/>
            <person name="Emmerich C."/>
        </authorList>
    </citation>
    <scope>NUCLEOTIDE SEQUENCE</scope>
    <source>
        <strain evidence="2">ATCC30299</strain>
    </source>
</reference>